<sequence>MLQNILIVDDQPEMLELMKDILEPEGFAVTTLVYVDDIVSCVTQHQPDLVILDHLLAGVNGGELCREIKNHPLTAALPVILLSGFPRLREAFGDFGSDAFIAKPFDINTLINTVKSYLADGHMLAHA</sequence>
<evidence type="ECO:0000313" key="5">
    <source>
        <dbReference type="Proteomes" id="UP001500582"/>
    </source>
</evidence>
<gene>
    <name evidence="4" type="ORF">GCM10023149_05150</name>
</gene>
<keyword evidence="5" id="KW-1185">Reference proteome</keyword>
<name>A0ABP8FT08_9SPHI</name>
<dbReference type="SUPFAM" id="SSF52172">
    <property type="entry name" value="CheY-like"/>
    <property type="match status" value="1"/>
</dbReference>
<reference evidence="5" key="1">
    <citation type="journal article" date="2019" name="Int. J. Syst. Evol. Microbiol.">
        <title>The Global Catalogue of Microorganisms (GCM) 10K type strain sequencing project: providing services to taxonomists for standard genome sequencing and annotation.</title>
        <authorList>
            <consortium name="The Broad Institute Genomics Platform"/>
            <consortium name="The Broad Institute Genome Sequencing Center for Infectious Disease"/>
            <person name="Wu L."/>
            <person name="Ma J."/>
        </authorList>
    </citation>
    <scope>NUCLEOTIDE SEQUENCE [LARGE SCALE GENOMIC DNA]</scope>
    <source>
        <strain evidence="5">JCM 17705</strain>
    </source>
</reference>
<dbReference type="RefSeq" id="WP_345209423.1">
    <property type="nucleotide sequence ID" value="NZ_BAABFT010000001.1"/>
</dbReference>
<dbReference type="Pfam" id="PF00072">
    <property type="entry name" value="Response_reg"/>
    <property type="match status" value="1"/>
</dbReference>
<evidence type="ECO:0000313" key="4">
    <source>
        <dbReference type="EMBL" id="GAA4310461.1"/>
    </source>
</evidence>
<accession>A0ABP8FT08</accession>
<dbReference type="PROSITE" id="PS50110">
    <property type="entry name" value="RESPONSE_REGULATORY"/>
    <property type="match status" value="1"/>
</dbReference>
<protein>
    <recommendedName>
        <fullName evidence="3">Response regulatory domain-containing protein</fullName>
    </recommendedName>
</protein>
<dbReference type="InterPro" id="IPR050595">
    <property type="entry name" value="Bact_response_regulator"/>
</dbReference>
<dbReference type="PANTHER" id="PTHR44591">
    <property type="entry name" value="STRESS RESPONSE REGULATOR PROTEIN 1"/>
    <property type="match status" value="1"/>
</dbReference>
<evidence type="ECO:0000259" key="3">
    <source>
        <dbReference type="PROSITE" id="PS50110"/>
    </source>
</evidence>
<dbReference type="InterPro" id="IPR011006">
    <property type="entry name" value="CheY-like_superfamily"/>
</dbReference>
<dbReference type="SMART" id="SM00448">
    <property type="entry name" value="REC"/>
    <property type="match status" value="1"/>
</dbReference>
<dbReference type="PANTHER" id="PTHR44591:SF3">
    <property type="entry name" value="RESPONSE REGULATORY DOMAIN-CONTAINING PROTEIN"/>
    <property type="match status" value="1"/>
</dbReference>
<evidence type="ECO:0000256" key="2">
    <source>
        <dbReference type="PROSITE-ProRule" id="PRU00169"/>
    </source>
</evidence>
<comment type="caution">
    <text evidence="4">The sequence shown here is derived from an EMBL/GenBank/DDBJ whole genome shotgun (WGS) entry which is preliminary data.</text>
</comment>
<dbReference type="Proteomes" id="UP001500582">
    <property type="component" value="Unassembled WGS sequence"/>
</dbReference>
<feature type="modified residue" description="4-aspartylphosphate" evidence="2">
    <location>
        <position position="53"/>
    </location>
</feature>
<dbReference type="EMBL" id="BAABFT010000001">
    <property type="protein sequence ID" value="GAA4310461.1"/>
    <property type="molecule type" value="Genomic_DNA"/>
</dbReference>
<organism evidence="4 5">
    <name type="scientific">Mucilaginibacter gynuensis</name>
    <dbReference type="NCBI Taxonomy" id="1302236"/>
    <lineage>
        <taxon>Bacteria</taxon>
        <taxon>Pseudomonadati</taxon>
        <taxon>Bacteroidota</taxon>
        <taxon>Sphingobacteriia</taxon>
        <taxon>Sphingobacteriales</taxon>
        <taxon>Sphingobacteriaceae</taxon>
        <taxon>Mucilaginibacter</taxon>
    </lineage>
</organism>
<evidence type="ECO:0000256" key="1">
    <source>
        <dbReference type="ARBA" id="ARBA00022553"/>
    </source>
</evidence>
<feature type="domain" description="Response regulatory" evidence="3">
    <location>
        <begin position="4"/>
        <end position="118"/>
    </location>
</feature>
<dbReference type="Gene3D" id="3.40.50.2300">
    <property type="match status" value="1"/>
</dbReference>
<proteinExistence type="predicted"/>
<dbReference type="InterPro" id="IPR001789">
    <property type="entry name" value="Sig_transdc_resp-reg_receiver"/>
</dbReference>
<keyword evidence="1 2" id="KW-0597">Phosphoprotein</keyword>